<evidence type="ECO:0000313" key="2">
    <source>
        <dbReference type="EMBL" id="MXR50544.1"/>
    </source>
</evidence>
<dbReference type="EMBL" id="WUUT01000001">
    <property type="protein sequence ID" value="MXR50544.1"/>
    <property type="molecule type" value="Genomic_DNA"/>
</dbReference>
<dbReference type="Proteomes" id="UP000466535">
    <property type="component" value="Unassembled WGS sequence"/>
</dbReference>
<feature type="transmembrane region" description="Helical" evidence="1">
    <location>
        <begin position="12"/>
        <end position="35"/>
    </location>
</feature>
<reference evidence="2 3" key="1">
    <citation type="submission" date="2019-12" db="EMBL/GenBank/DDBJ databases">
        <title>Isolation and characterization of three novel carbon monoxide-oxidizing members of Halobacteria from salione crusts and soils.</title>
        <authorList>
            <person name="Myers M.R."/>
            <person name="King G.M."/>
        </authorList>
    </citation>
    <scope>NUCLEOTIDE SEQUENCE [LARGE SCALE GENOMIC DNA]</scope>
    <source>
        <strain evidence="2 3">WSH3</strain>
    </source>
</reference>
<proteinExistence type="predicted"/>
<dbReference type="AlphaFoldDB" id="A0A6B0SYA8"/>
<feature type="transmembrane region" description="Helical" evidence="1">
    <location>
        <begin position="110"/>
        <end position="132"/>
    </location>
</feature>
<evidence type="ECO:0000256" key="1">
    <source>
        <dbReference type="SAM" id="Phobius"/>
    </source>
</evidence>
<protein>
    <submittedName>
        <fullName evidence="2">Uncharacterized protein</fullName>
    </submittedName>
</protein>
<keyword evidence="1" id="KW-0472">Membrane</keyword>
<keyword evidence="1" id="KW-0812">Transmembrane</keyword>
<gene>
    <name evidence="2" type="ORF">GRX03_02835</name>
</gene>
<keyword evidence="3" id="KW-1185">Reference proteome</keyword>
<dbReference type="RefSeq" id="WP_159762665.1">
    <property type="nucleotide sequence ID" value="NZ_WUUT01000001.1"/>
</dbReference>
<comment type="caution">
    <text evidence="2">The sequence shown here is derived from an EMBL/GenBank/DDBJ whole genome shotgun (WGS) entry which is preliminary data.</text>
</comment>
<sequence length="144" mass="15591">MSGMPPVVTRILTVVFPLLSVFAFAAMIGMAWVVFRDAQERGVSEAVATVWGSGVALLTPLVAPLYLVLVVRSHTRATAVTNRERWLLWFSFSFAFSFAFTVTITPPDPFTQALALLVVLPLVAVGTYVGLVQTGSRTSSEKLT</sequence>
<name>A0A6B0SYA8_9EURY</name>
<feature type="transmembrane region" description="Helical" evidence="1">
    <location>
        <begin position="55"/>
        <end position="74"/>
    </location>
</feature>
<keyword evidence="1" id="KW-1133">Transmembrane helix</keyword>
<accession>A0A6B0SYA8</accession>
<evidence type="ECO:0000313" key="3">
    <source>
        <dbReference type="Proteomes" id="UP000466535"/>
    </source>
</evidence>
<feature type="transmembrane region" description="Helical" evidence="1">
    <location>
        <begin position="86"/>
        <end position="104"/>
    </location>
</feature>
<organism evidence="2 3">
    <name type="scientific">Halovenus carboxidivorans</name>
    <dbReference type="NCBI Taxonomy" id="2692199"/>
    <lineage>
        <taxon>Archaea</taxon>
        <taxon>Methanobacteriati</taxon>
        <taxon>Methanobacteriota</taxon>
        <taxon>Stenosarchaea group</taxon>
        <taxon>Halobacteria</taxon>
        <taxon>Halobacteriales</taxon>
        <taxon>Haloarculaceae</taxon>
        <taxon>Halovenus</taxon>
    </lineage>
</organism>